<proteinExistence type="predicted"/>
<evidence type="ECO:0000313" key="2">
    <source>
        <dbReference type="EMBL" id="KAK7081759.1"/>
    </source>
</evidence>
<keyword evidence="3" id="KW-1185">Reference proteome</keyword>
<gene>
    <name evidence="2" type="ORF">SK128_024346</name>
</gene>
<accession>A0AAN9ABH8</accession>
<evidence type="ECO:0008006" key="4">
    <source>
        <dbReference type="Google" id="ProtNLM"/>
    </source>
</evidence>
<evidence type="ECO:0000313" key="3">
    <source>
        <dbReference type="Proteomes" id="UP001381693"/>
    </source>
</evidence>
<feature type="signal peptide" evidence="1">
    <location>
        <begin position="1"/>
        <end position="16"/>
    </location>
</feature>
<evidence type="ECO:0000256" key="1">
    <source>
        <dbReference type="SAM" id="SignalP"/>
    </source>
</evidence>
<comment type="caution">
    <text evidence="2">The sequence shown here is derived from an EMBL/GenBank/DDBJ whole genome shotgun (WGS) entry which is preliminary data.</text>
</comment>
<dbReference type="Proteomes" id="UP001381693">
    <property type="component" value="Unassembled WGS sequence"/>
</dbReference>
<keyword evidence="1" id="KW-0732">Signal</keyword>
<feature type="chain" id="PRO_5042939231" description="Secreted protein" evidence="1">
    <location>
        <begin position="17"/>
        <end position="61"/>
    </location>
</feature>
<sequence length="61" mass="7627">MRELLIWLQMVTHAACWETCCSGYNQRDQIRDRILHKRLPNNQIFQRWQICLRCVIRKRKR</sequence>
<name>A0AAN9ABH8_HALRR</name>
<reference evidence="2 3" key="1">
    <citation type="submission" date="2023-11" db="EMBL/GenBank/DDBJ databases">
        <title>Halocaridina rubra genome assembly.</title>
        <authorList>
            <person name="Smith C."/>
        </authorList>
    </citation>
    <scope>NUCLEOTIDE SEQUENCE [LARGE SCALE GENOMIC DNA]</scope>
    <source>
        <strain evidence="2">EP-1</strain>
        <tissue evidence="2">Whole</tissue>
    </source>
</reference>
<dbReference type="AlphaFoldDB" id="A0AAN9ABH8"/>
<dbReference type="EMBL" id="JAXCGZ010004453">
    <property type="protein sequence ID" value="KAK7081759.1"/>
    <property type="molecule type" value="Genomic_DNA"/>
</dbReference>
<protein>
    <recommendedName>
        <fullName evidence="4">Secreted protein</fullName>
    </recommendedName>
</protein>
<organism evidence="2 3">
    <name type="scientific">Halocaridina rubra</name>
    <name type="common">Hawaiian red shrimp</name>
    <dbReference type="NCBI Taxonomy" id="373956"/>
    <lineage>
        <taxon>Eukaryota</taxon>
        <taxon>Metazoa</taxon>
        <taxon>Ecdysozoa</taxon>
        <taxon>Arthropoda</taxon>
        <taxon>Crustacea</taxon>
        <taxon>Multicrustacea</taxon>
        <taxon>Malacostraca</taxon>
        <taxon>Eumalacostraca</taxon>
        <taxon>Eucarida</taxon>
        <taxon>Decapoda</taxon>
        <taxon>Pleocyemata</taxon>
        <taxon>Caridea</taxon>
        <taxon>Atyoidea</taxon>
        <taxon>Atyidae</taxon>
        <taxon>Halocaridina</taxon>
    </lineage>
</organism>